<sequence length="319" mass="33775">MTGYTERYIAAAIRTLPPTAQGDVRDELQASIADAIDARVDAGQPFVDAERAVLTELGDPDVLAARYADRPLQLIGPRYYLVWWRLLKLLLWIVIPCAMVGHAIALVLTKRAAGLDASANLIGEVIGGSIALGLSVGVHVAFWTTLVFAILERTGTDTGVRWSVDQLPEPGGDGTGRSDLIASLVLLGALAGAILWDSAVGFARTPERWMPVLDQRLWPWGIAWLFATLVLSALVAIAVYAKGRWTSALAALNAVAALAFAVPALVLLVQDGLLSPAFTATFLPGAALPVTKAVLGIVIIAVAGWSIVDGFVKARRAAR</sequence>
<keyword evidence="1" id="KW-0812">Transmembrane</keyword>
<evidence type="ECO:0000313" key="2">
    <source>
        <dbReference type="EMBL" id="GLJ62886.1"/>
    </source>
</evidence>
<reference evidence="2" key="2">
    <citation type="submission" date="2023-01" db="EMBL/GenBank/DDBJ databases">
        <authorList>
            <person name="Sun Q."/>
            <person name="Evtushenko L."/>
        </authorList>
    </citation>
    <scope>NUCLEOTIDE SEQUENCE</scope>
    <source>
        <strain evidence="2">VKM Ac-1020</strain>
    </source>
</reference>
<feature type="transmembrane region" description="Helical" evidence="1">
    <location>
        <begin position="222"/>
        <end position="241"/>
    </location>
</feature>
<keyword evidence="3" id="KW-1185">Reference proteome</keyword>
<dbReference type="InterPro" id="IPR047928">
    <property type="entry name" value="Perm_prefix_1"/>
</dbReference>
<keyword evidence="1" id="KW-0472">Membrane</keyword>
<name>A0A9W6H5S8_9MICO</name>
<reference evidence="2" key="1">
    <citation type="journal article" date="2014" name="Int. J. Syst. Evol. Microbiol.">
        <title>Complete genome sequence of Corynebacterium casei LMG S-19264T (=DSM 44701T), isolated from a smear-ripened cheese.</title>
        <authorList>
            <consortium name="US DOE Joint Genome Institute (JGI-PGF)"/>
            <person name="Walter F."/>
            <person name="Albersmeier A."/>
            <person name="Kalinowski J."/>
            <person name="Ruckert C."/>
        </authorList>
    </citation>
    <scope>NUCLEOTIDE SEQUENCE</scope>
    <source>
        <strain evidence="2">VKM Ac-1020</strain>
    </source>
</reference>
<dbReference type="RefSeq" id="WP_271174567.1">
    <property type="nucleotide sequence ID" value="NZ_BSEJ01000019.1"/>
</dbReference>
<keyword evidence="1" id="KW-1133">Transmembrane helix</keyword>
<proteinExistence type="predicted"/>
<feature type="transmembrane region" description="Helical" evidence="1">
    <location>
        <begin position="129"/>
        <end position="151"/>
    </location>
</feature>
<feature type="transmembrane region" description="Helical" evidence="1">
    <location>
        <begin position="89"/>
        <end position="109"/>
    </location>
</feature>
<feature type="transmembrane region" description="Helical" evidence="1">
    <location>
        <begin position="248"/>
        <end position="270"/>
    </location>
</feature>
<dbReference type="Proteomes" id="UP001142462">
    <property type="component" value="Unassembled WGS sequence"/>
</dbReference>
<comment type="caution">
    <text evidence="2">The sequence shown here is derived from an EMBL/GenBank/DDBJ whole genome shotgun (WGS) entry which is preliminary data.</text>
</comment>
<evidence type="ECO:0000256" key="1">
    <source>
        <dbReference type="SAM" id="Phobius"/>
    </source>
</evidence>
<evidence type="ECO:0000313" key="3">
    <source>
        <dbReference type="Proteomes" id="UP001142462"/>
    </source>
</evidence>
<organism evidence="2 3">
    <name type="scientific">Microbacterium barkeri</name>
    <dbReference type="NCBI Taxonomy" id="33917"/>
    <lineage>
        <taxon>Bacteria</taxon>
        <taxon>Bacillati</taxon>
        <taxon>Actinomycetota</taxon>
        <taxon>Actinomycetes</taxon>
        <taxon>Micrococcales</taxon>
        <taxon>Microbacteriaceae</taxon>
        <taxon>Microbacterium</taxon>
    </lineage>
</organism>
<gene>
    <name evidence="2" type="ORF">GCM10017576_30170</name>
</gene>
<feature type="transmembrane region" description="Helical" evidence="1">
    <location>
        <begin position="290"/>
        <end position="312"/>
    </location>
</feature>
<protein>
    <submittedName>
        <fullName evidence="2">Uncharacterized protein</fullName>
    </submittedName>
</protein>
<dbReference type="EMBL" id="BSEJ01000019">
    <property type="protein sequence ID" value="GLJ62886.1"/>
    <property type="molecule type" value="Genomic_DNA"/>
</dbReference>
<dbReference type="Pfam" id="PF22564">
    <property type="entry name" value="HAAS"/>
    <property type="match status" value="1"/>
</dbReference>
<dbReference type="NCBIfam" id="NF038403">
    <property type="entry name" value="perm_prefix_1"/>
    <property type="match status" value="1"/>
</dbReference>
<feature type="transmembrane region" description="Helical" evidence="1">
    <location>
        <begin position="180"/>
        <end position="202"/>
    </location>
</feature>
<accession>A0A9W6H5S8</accession>
<dbReference type="AlphaFoldDB" id="A0A9W6H5S8"/>